<dbReference type="EMBL" id="UZAM01008030">
    <property type="protein sequence ID" value="VDP02839.1"/>
    <property type="molecule type" value="Genomic_DNA"/>
</dbReference>
<gene>
    <name evidence="1" type="ORF">SBAD_LOCUS3939</name>
</gene>
<evidence type="ECO:0000313" key="2">
    <source>
        <dbReference type="Proteomes" id="UP000270296"/>
    </source>
</evidence>
<dbReference type="WBParaSite" id="SBAD_0000411501-mRNA-1">
    <property type="protein sequence ID" value="SBAD_0000411501-mRNA-1"/>
    <property type="gene ID" value="SBAD_0000411501"/>
</dbReference>
<proteinExistence type="predicted"/>
<sequence length="87" mass="9585">MENWESSEGELELANGVLRDPAGTVVTKVELKTELAVVKSIFVRCSSLVMNRAPWLKNRSTGLTCLDIVRSRDIRESLGVTVTASSY</sequence>
<keyword evidence="2" id="KW-1185">Reference proteome</keyword>
<reference evidence="1 2" key="2">
    <citation type="submission" date="2018-11" db="EMBL/GenBank/DDBJ databases">
        <authorList>
            <consortium name="Pathogen Informatics"/>
        </authorList>
    </citation>
    <scope>NUCLEOTIDE SEQUENCE [LARGE SCALE GENOMIC DNA]</scope>
</reference>
<protein>
    <submittedName>
        <fullName evidence="3">CN hydrolase domain-containing protein</fullName>
    </submittedName>
</protein>
<organism evidence="3">
    <name type="scientific">Soboliphyme baturini</name>
    <dbReference type="NCBI Taxonomy" id="241478"/>
    <lineage>
        <taxon>Eukaryota</taxon>
        <taxon>Metazoa</taxon>
        <taxon>Ecdysozoa</taxon>
        <taxon>Nematoda</taxon>
        <taxon>Enoplea</taxon>
        <taxon>Dorylaimia</taxon>
        <taxon>Dioctophymatida</taxon>
        <taxon>Dioctophymatoidea</taxon>
        <taxon>Soboliphymatidae</taxon>
        <taxon>Soboliphyme</taxon>
    </lineage>
</organism>
<name>A0A183IJZ3_9BILA</name>
<evidence type="ECO:0000313" key="3">
    <source>
        <dbReference type="WBParaSite" id="SBAD_0000411501-mRNA-1"/>
    </source>
</evidence>
<evidence type="ECO:0000313" key="1">
    <source>
        <dbReference type="EMBL" id="VDP02839.1"/>
    </source>
</evidence>
<reference evidence="3" key="1">
    <citation type="submission" date="2016-06" db="UniProtKB">
        <authorList>
            <consortium name="WormBaseParasite"/>
        </authorList>
    </citation>
    <scope>IDENTIFICATION</scope>
</reference>
<dbReference type="Proteomes" id="UP000270296">
    <property type="component" value="Unassembled WGS sequence"/>
</dbReference>
<dbReference type="AlphaFoldDB" id="A0A183IJZ3"/>
<accession>A0A183IJZ3</accession>